<evidence type="ECO:0000313" key="2">
    <source>
        <dbReference type="Proteomes" id="UP000824469"/>
    </source>
</evidence>
<evidence type="ECO:0000313" key="1">
    <source>
        <dbReference type="EMBL" id="KAH9306162.1"/>
    </source>
</evidence>
<dbReference type="AlphaFoldDB" id="A0AA38FLA9"/>
<name>A0AA38FLA9_TAXCH</name>
<sequence length="57" mass="6430">SNPANNLFICNVMLLQNNRNEGANEQINHSGHHAEDRCGQSYVPVFLLQACRQYAQT</sequence>
<keyword evidence="2" id="KW-1185">Reference proteome</keyword>
<organism evidence="1 2">
    <name type="scientific">Taxus chinensis</name>
    <name type="common">Chinese yew</name>
    <name type="synonym">Taxus wallichiana var. chinensis</name>
    <dbReference type="NCBI Taxonomy" id="29808"/>
    <lineage>
        <taxon>Eukaryota</taxon>
        <taxon>Viridiplantae</taxon>
        <taxon>Streptophyta</taxon>
        <taxon>Embryophyta</taxon>
        <taxon>Tracheophyta</taxon>
        <taxon>Spermatophyta</taxon>
        <taxon>Pinopsida</taxon>
        <taxon>Pinidae</taxon>
        <taxon>Conifers II</taxon>
        <taxon>Cupressales</taxon>
        <taxon>Taxaceae</taxon>
        <taxon>Taxus</taxon>
    </lineage>
</organism>
<proteinExistence type="predicted"/>
<protein>
    <submittedName>
        <fullName evidence="1">Uncharacterized protein</fullName>
    </submittedName>
</protein>
<accession>A0AA38FLA9</accession>
<dbReference type="Proteomes" id="UP000824469">
    <property type="component" value="Unassembled WGS sequence"/>
</dbReference>
<reference evidence="1 2" key="1">
    <citation type="journal article" date="2021" name="Nat. Plants">
        <title>The Taxus genome provides insights into paclitaxel biosynthesis.</title>
        <authorList>
            <person name="Xiong X."/>
            <person name="Gou J."/>
            <person name="Liao Q."/>
            <person name="Li Y."/>
            <person name="Zhou Q."/>
            <person name="Bi G."/>
            <person name="Li C."/>
            <person name="Du R."/>
            <person name="Wang X."/>
            <person name="Sun T."/>
            <person name="Guo L."/>
            <person name="Liang H."/>
            <person name="Lu P."/>
            <person name="Wu Y."/>
            <person name="Zhang Z."/>
            <person name="Ro D.K."/>
            <person name="Shang Y."/>
            <person name="Huang S."/>
            <person name="Yan J."/>
        </authorList>
    </citation>
    <scope>NUCLEOTIDE SEQUENCE [LARGE SCALE GENOMIC DNA]</scope>
    <source>
        <strain evidence="1">Ta-2019</strain>
    </source>
</reference>
<feature type="non-terminal residue" evidence="1">
    <location>
        <position position="57"/>
    </location>
</feature>
<dbReference type="EMBL" id="JAHRHJ020000008">
    <property type="protein sequence ID" value="KAH9306162.1"/>
    <property type="molecule type" value="Genomic_DNA"/>
</dbReference>
<gene>
    <name evidence="1" type="ORF">KI387_010566</name>
</gene>
<feature type="non-terminal residue" evidence="1">
    <location>
        <position position="1"/>
    </location>
</feature>
<comment type="caution">
    <text evidence="1">The sequence shown here is derived from an EMBL/GenBank/DDBJ whole genome shotgun (WGS) entry which is preliminary data.</text>
</comment>